<reference evidence="3" key="1">
    <citation type="journal article" date="2020" name="Fungal Divers.">
        <title>Resolving the Mortierellaceae phylogeny through synthesis of multi-gene phylogenetics and phylogenomics.</title>
        <authorList>
            <person name="Vandepol N."/>
            <person name="Liber J."/>
            <person name="Desiro A."/>
            <person name="Na H."/>
            <person name="Kennedy M."/>
            <person name="Barry K."/>
            <person name="Grigoriev I.V."/>
            <person name="Miller A.N."/>
            <person name="O'Donnell K."/>
            <person name="Stajich J.E."/>
            <person name="Bonito G."/>
        </authorList>
    </citation>
    <scope>NUCLEOTIDE SEQUENCE</scope>
    <source>
        <strain evidence="3">NVP60</strain>
    </source>
</reference>
<dbReference type="PANTHER" id="PTHR20978">
    <property type="entry name" value="SPLICING FACTOR 3B SUBUNIT 5"/>
    <property type="match status" value="1"/>
</dbReference>
<accession>A0A9P6R1X7</accession>
<name>A0A9P6R1X7_9FUNG</name>
<evidence type="ECO:0000256" key="2">
    <source>
        <dbReference type="PIRNR" id="PIRNR037010"/>
    </source>
</evidence>
<dbReference type="AlphaFoldDB" id="A0A9P6R1X7"/>
<gene>
    <name evidence="3" type="ORF">BGZ97_012135</name>
</gene>
<comment type="similarity">
    <text evidence="1 2">Belongs to the SF3B5 family.</text>
</comment>
<proteinExistence type="inferred from homology"/>
<evidence type="ECO:0000313" key="3">
    <source>
        <dbReference type="EMBL" id="KAG0311033.1"/>
    </source>
</evidence>
<dbReference type="GO" id="GO:0005686">
    <property type="term" value="C:U2 snRNP"/>
    <property type="evidence" value="ECO:0007669"/>
    <property type="project" value="TreeGrafter"/>
</dbReference>
<evidence type="ECO:0000313" key="4">
    <source>
        <dbReference type="Proteomes" id="UP000823405"/>
    </source>
</evidence>
<protein>
    <recommendedName>
        <fullName evidence="2">Splicing factor subunit</fullName>
    </recommendedName>
</protein>
<dbReference type="GO" id="GO:0071011">
    <property type="term" value="C:precatalytic spliceosome"/>
    <property type="evidence" value="ECO:0007669"/>
    <property type="project" value="TreeGrafter"/>
</dbReference>
<dbReference type="EMBL" id="JAAAIN010000764">
    <property type="protein sequence ID" value="KAG0311033.1"/>
    <property type="molecule type" value="Genomic_DNA"/>
</dbReference>
<organism evidence="3 4">
    <name type="scientific">Linnemannia gamsii</name>
    <dbReference type="NCBI Taxonomy" id="64522"/>
    <lineage>
        <taxon>Eukaryota</taxon>
        <taxon>Fungi</taxon>
        <taxon>Fungi incertae sedis</taxon>
        <taxon>Mucoromycota</taxon>
        <taxon>Mortierellomycotina</taxon>
        <taxon>Mortierellomycetes</taxon>
        <taxon>Mortierellales</taxon>
        <taxon>Mortierellaceae</taxon>
        <taxon>Linnemannia</taxon>
    </lineage>
</organism>
<dbReference type="PIRSF" id="PIRSF037010">
    <property type="entry name" value="Splicing_factor_3B_subunit_5"/>
    <property type="match status" value="1"/>
</dbReference>
<evidence type="ECO:0000256" key="1">
    <source>
        <dbReference type="ARBA" id="ARBA00009568"/>
    </source>
</evidence>
<dbReference type="PANTHER" id="PTHR20978:SF0">
    <property type="entry name" value="SPLICING FACTOR 3B SUBUNIT 5"/>
    <property type="match status" value="1"/>
</dbReference>
<dbReference type="InterPro" id="IPR009846">
    <property type="entry name" value="SF3b5/RDS3-10"/>
</dbReference>
<dbReference type="InterPro" id="IPR017089">
    <property type="entry name" value="Splicing_factor_3B_subunit_5"/>
</dbReference>
<keyword evidence="4" id="KW-1185">Reference proteome</keyword>
<sequence length="91" mass="10421">MVLKLDRNEDRANLNSQLEHLQSKYVGTGHADTSKYEWGVNQARDTYASYVGHYPMLSYFALAENESIARVKFNLTEKMVQPCGPPPERKD</sequence>
<dbReference type="Proteomes" id="UP000823405">
    <property type="component" value="Unassembled WGS sequence"/>
</dbReference>
<dbReference type="OrthoDB" id="274726at2759"/>
<dbReference type="GO" id="GO:0000398">
    <property type="term" value="P:mRNA splicing, via spliceosome"/>
    <property type="evidence" value="ECO:0007669"/>
    <property type="project" value="UniProtKB-UniRule"/>
</dbReference>
<comment type="caution">
    <text evidence="3">The sequence shown here is derived from an EMBL/GenBank/DDBJ whole genome shotgun (WGS) entry which is preliminary data.</text>
</comment>
<dbReference type="Pfam" id="PF07189">
    <property type="entry name" value="SF3b10"/>
    <property type="match status" value="1"/>
</dbReference>